<proteinExistence type="predicted"/>
<evidence type="ECO:0000313" key="1">
    <source>
        <dbReference type="EMBL" id="PKX92366.1"/>
    </source>
</evidence>
<dbReference type="VEuPathDB" id="FungiDB:P174DRAFT_421435"/>
<dbReference type="OrthoDB" id="4440408at2759"/>
<gene>
    <name evidence="1" type="ORF">P174DRAFT_421435</name>
</gene>
<reference evidence="2" key="1">
    <citation type="journal article" date="2018" name="Proc. Natl. Acad. Sci. U.S.A.">
        <title>Linking secondary metabolites to gene clusters through genome sequencing of six diverse Aspergillus species.</title>
        <authorList>
            <person name="Kaerboelling I."/>
            <person name="Vesth T.C."/>
            <person name="Frisvad J.C."/>
            <person name="Nybo J.L."/>
            <person name="Theobald S."/>
            <person name="Kuo A."/>
            <person name="Bowyer P."/>
            <person name="Matsuda Y."/>
            <person name="Mondo S."/>
            <person name="Lyhne E.K."/>
            <person name="Kogle M.E."/>
            <person name="Clum A."/>
            <person name="Lipzen A."/>
            <person name="Salamov A."/>
            <person name="Ngan C.Y."/>
            <person name="Daum C."/>
            <person name="Chiniquy J."/>
            <person name="Barry K."/>
            <person name="LaButti K."/>
            <person name="Haridas S."/>
            <person name="Simmons B.A."/>
            <person name="Magnuson J.K."/>
            <person name="Mortensen U.H."/>
            <person name="Larsen T.O."/>
            <person name="Grigoriev I.V."/>
            <person name="Baker S.E."/>
            <person name="Andersen M.R."/>
        </authorList>
    </citation>
    <scope>NUCLEOTIDE SEQUENCE [LARGE SCALE GENOMIC DNA]</scope>
    <source>
        <strain evidence="2">IBT 16806</strain>
    </source>
</reference>
<evidence type="ECO:0000313" key="2">
    <source>
        <dbReference type="Proteomes" id="UP000234474"/>
    </source>
</evidence>
<dbReference type="AlphaFoldDB" id="A0A2I1C412"/>
<sequence length="302" mass="35532">MRSLLKPLTKSQPEEESVEYWEKKLKKAKVLQDYTPFLLSPIDKSDKARFIYRIGLQKGLPDNLFGHQEKVERLAALLDRKGKQISARVLRFFQFHTQPPDYSVLAWCQSLLEMERQTQRIVQALIFLEKRLEWGRNALTQTSHLEYRQKLESELDDTEKHHKRLVAMYTQCRSDKGDHRWHMPSGLFRRAFFSWRSYPKWYLCTSLLYECAARGGCCSRTCGCCSRKRETDRVPYHSHCTEFCPCCLATNGTSPSDHIPDIDVKVEEDTVKFNVIYGQDLYSRRVYRACIWGVDIINDIED</sequence>
<name>A0A2I1C412_ASPN1</name>
<accession>A0A2I1C412</accession>
<organism evidence="1 2">
    <name type="scientific">Aspergillus novofumigatus (strain IBT 16806)</name>
    <dbReference type="NCBI Taxonomy" id="1392255"/>
    <lineage>
        <taxon>Eukaryota</taxon>
        <taxon>Fungi</taxon>
        <taxon>Dikarya</taxon>
        <taxon>Ascomycota</taxon>
        <taxon>Pezizomycotina</taxon>
        <taxon>Eurotiomycetes</taxon>
        <taxon>Eurotiomycetidae</taxon>
        <taxon>Eurotiales</taxon>
        <taxon>Aspergillaceae</taxon>
        <taxon>Aspergillus</taxon>
        <taxon>Aspergillus subgen. Fumigati</taxon>
    </lineage>
</organism>
<dbReference type="GeneID" id="36532275"/>
<dbReference type="EMBL" id="MSZS01000005">
    <property type="protein sequence ID" value="PKX92366.1"/>
    <property type="molecule type" value="Genomic_DNA"/>
</dbReference>
<dbReference type="STRING" id="1392255.A0A2I1C412"/>
<dbReference type="Proteomes" id="UP000234474">
    <property type="component" value="Unassembled WGS sequence"/>
</dbReference>
<comment type="caution">
    <text evidence="1">The sequence shown here is derived from an EMBL/GenBank/DDBJ whole genome shotgun (WGS) entry which is preliminary data.</text>
</comment>
<keyword evidence="2" id="KW-1185">Reference proteome</keyword>
<protein>
    <submittedName>
        <fullName evidence="1">Uncharacterized protein</fullName>
    </submittedName>
</protein>
<dbReference type="RefSeq" id="XP_024680961.1">
    <property type="nucleotide sequence ID" value="XM_024824950.1"/>
</dbReference>